<gene>
    <name evidence="1" type="ORF">DYBT9275_03473</name>
</gene>
<comment type="caution">
    <text evidence="1">The sequence shown here is derived from an EMBL/GenBank/DDBJ whole genome shotgun (WGS) entry which is preliminary data.</text>
</comment>
<organism evidence="1 2">
    <name type="scientific">Dyadobacter helix</name>
    <dbReference type="NCBI Taxonomy" id="2822344"/>
    <lineage>
        <taxon>Bacteria</taxon>
        <taxon>Pseudomonadati</taxon>
        <taxon>Bacteroidota</taxon>
        <taxon>Cytophagia</taxon>
        <taxon>Cytophagales</taxon>
        <taxon>Spirosomataceae</taxon>
        <taxon>Dyadobacter</taxon>
    </lineage>
</organism>
<dbReference type="AlphaFoldDB" id="A0A916N5F4"/>
<proteinExistence type="predicted"/>
<keyword evidence="2" id="KW-1185">Reference proteome</keyword>
<name>A0A916N5F4_9BACT</name>
<protein>
    <submittedName>
        <fullName evidence="1">Uncharacterized protein</fullName>
    </submittedName>
</protein>
<evidence type="ECO:0000313" key="2">
    <source>
        <dbReference type="Proteomes" id="UP000680038"/>
    </source>
</evidence>
<evidence type="ECO:0000313" key="1">
    <source>
        <dbReference type="EMBL" id="CAG5004911.1"/>
    </source>
</evidence>
<dbReference type="Proteomes" id="UP000680038">
    <property type="component" value="Unassembled WGS sequence"/>
</dbReference>
<reference evidence="1" key="1">
    <citation type="submission" date="2021-04" db="EMBL/GenBank/DDBJ databases">
        <authorList>
            <person name="Rodrigo-Torres L."/>
            <person name="Arahal R. D."/>
            <person name="Lucena T."/>
        </authorList>
    </citation>
    <scope>NUCLEOTIDE SEQUENCE</scope>
    <source>
        <strain evidence="1">CECT 9275</strain>
    </source>
</reference>
<accession>A0A916N5F4</accession>
<sequence length="57" mass="6164">MKSPPQQRVFSVYDGGSANRQTFGLPRIYFGSIDPTAVTAEFLDIASETNISGIKIA</sequence>
<dbReference type="EMBL" id="CAJRAF010000002">
    <property type="protein sequence ID" value="CAG5004911.1"/>
    <property type="molecule type" value="Genomic_DNA"/>
</dbReference>